<proteinExistence type="inferred from homology"/>
<feature type="region of interest" description="Disordered" evidence="11">
    <location>
        <begin position="628"/>
        <end position="664"/>
    </location>
</feature>
<keyword evidence="8" id="KW-0406">Ion transport</keyword>
<feature type="compositionally biased region" description="Polar residues" evidence="11">
    <location>
        <begin position="394"/>
        <end position="407"/>
    </location>
</feature>
<comment type="similarity">
    <text evidence="1">Belongs to the calcium channel beta subunit family.</text>
</comment>
<dbReference type="InterPro" id="IPR036028">
    <property type="entry name" value="SH3-like_dom_sf"/>
</dbReference>
<dbReference type="OMA" id="ECHPRND"/>
<sequence length="747" mass="84521">MDWNQADCNDSNYSFSLSDQEFCPDPQAREAELQAELQLEKAQSKPVAFSVRTNVSFEAHDNFSVPVPRRAISFGVREFLHIKEKYNNDWWIGRIVKEGSEIGFIPSPVKLELIRLQTQSSQPTTKSRSILLHRFNSSSKVDEGGHSHQNGTDDGIKSGVSTPSTKERRKTFFKKVENIPPYDVVPSMRPVVLIGPSLKGYEVTDMMQKALFDYLKHRFESRIIITRVSADISLAKRSMLNNPSKKILLEPSRLGSRTSSIAEVQAEIERIFELARTMQLVILDCDTINHPTQLSKTSLAPINVYVKISSTKVLQRLIKSRGKSQSRSLNVQMVASEKLAQCPTDMFDIVLDENQLEDACERLADFLEGYWKATHPPIIASSNTRRDIKRTVKPTNMKSSGQRNAFNSGVGGGHKPTSPSPVSVTPPIGSNKPECGGQMITNEDRTISQHYTNAHVHSNNQNYVDHNSSQQHSQPPHHHPLQHQQQQQQYYDRGGYNQTYGECHPRNDYSSENYYGGSRSALRTGSNYNVDNYHHQQQQPQQSHGVNIPVGQSYDGRTCYNEGADRYNRGDAYYDQSTISTSYPPPNHYNMRPHYSDESGAPIVIDRDFEKEFRERSQWLATSEARRANYGNNYPGPDATGGGGGGPSYYGHPQATSSDQRQTATVDKGHLDYYRPYLNYNQNASYSFDETDYGYGRSRADVSTKSEMAHIYAGNYRSNTIETIHYRSEKNKLASQGNRSEYDAYNY</sequence>
<evidence type="ECO:0000256" key="9">
    <source>
        <dbReference type="ARBA" id="ARBA00023303"/>
    </source>
</evidence>
<evidence type="ECO:0000256" key="5">
    <source>
        <dbReference type="ARBA" id="ARBA00022568"/>
    </source>
</evidence>
<evidence type="ECO:0000256" key="2">
    <source>
        <dbReference type="ARBA" id="ARBA00022443"/>
    </source>
</evidence>
<dbReference type="InterPro" id="IPR001452">
    <property type="entry name" value="SH3_domain"/>
</dbReference>
<evidence type="ECO:0000256" key="3">
    <source>
        <dbReference type="ARBA" id="ARBA00022448"/>
    </source>
</evidence>
<dbReference type="InterPro" id="IPR008145">
    <property type="entry name" value="GK/Ca_channel_bsu"/>
</dbReference>
<comment type="caution">
    <text evidence="13">The sequence shown here is derived from an EMBL/GenBank/DDBJ whole genome shotgun (WGS) entry which is preliminary data.</text>
</comment>
<evidence type="ECO:0000256" key="10">
    <source>
        <dbReference type="PROSITE-ProRule" id="PRU00192"/>
    </source>
</evidence>
<reference evidence="13" key="1">
    <citation type="submission" date="2022-12" db="EMBL/GenBank/DDBJ databases">
        <title>Genome assemblies of Blomia tropicalis.</title>
        <authorList>
            <person name="Cui Y."/>
        </authorList>
    </citation>
    <scope>NUCLEOTIDE SEQUENCE</scope>
    <source>
        <tissue evidence="13">Adult mites</tissue>
    </source>
</reference>
<evidence type="ECO:0000313" key="14">
    <source>
        <dbReference type="Proteomes" id="UP001142055"/>
    </source>
</evidence>
<protein>
    <recommendedName>
        <fullName evidence="12">SH3 domain-containing protein</fullName>
    </recommendedName>
</protein>
<organism evidence="13 14">
    <name type="scientific">Blomia tropicalis</name>
    <name type="common">Mite</name>
    <dbReference type="NCBI Taxonomy" id="40697"/>
    <lineage>
        <taxon>Eukaryota</taxon>
        <taxon>Metazoa</taxon>
        <taxon>Ecdysozoa</taxon>
        <taxon>Arthropoda</taxon>
        <taxon>Chelicerata</taxon>
        <taxon>Arachnida</taxon>
        <taxon>Acari</taxon>
        <taxon>Acariformes</taxon>
        <taxon>Sarcoptiformes</taxon>
        <taxon>Astigmata</taxon>
        <taxon>Glycyphagoidea</taxon>
        <taxon>Echimyopodidae</taxon>
        <taxon>Blomia</taxon>
    </lineage>
</organism>
<dbReference type="SMART" id="SM00072">
    <property type="entry name" value="GuKc"/>
    <property type="match status" value="1"/>
</dbReference>
<accession>A0A9Q0RII8</accession>
<gene>
    <name evidence="13" type="ORF">RDWZM_008065</name>
</gene>
<dbReference type="AlphaFoldDB" id="A0A9Q0RII8"/>
<dbReference type="PANTHER" id="PTHR11824">
    <property type="entry name" value="VOLTAGE-DEPENDENT CALCIUM CHANNEL BETA SUBUNIT"/>
    <property type="match status" value="1"/>
</dbReference>
<keyword evidence="7" id="KW-0851">Voltage-gated channel</keyword>
<dbReference type="InterPro" id="IPR000584">
    <property type="entry name" value="VDCC_L_bsu"/>
</dbReference>
<dbReference type="FunFam" id="3.40.50.300:FF:000023">
    <property type="entry name" value="Voltage-dependent L-type calcium channel subunit beta-2"/>
    <property type="match status" value="1"/>
</dbReference>
<name>A0A9Q0RII8_BLOTA</name>
<dbReference type="Pfam" id="PF00625">
    <property type="entry name" value="Guanylate_kin"/>
    <property type="match status" value="1"/>
</dbReference>
<dbReference type="SUPFAM" id="SSF50044">
    <property type="entry name" value="SH3-domain"/>
    <property type="match status" value="1"/>
</dbReference>
<keyword evidence="2 10" id="KW-0728">SH3 domain</keyword>
<feature type="region of interest" description="Disordered" evidence="11">
    <location>
        <begin position="495"/>
        <end position="514"/>
    </location>
</feature>
<feature type="region of interest" description="Disordered" evidence="11">
    <location>
        <begin position="138"/>
        <end position="166"/>
    </location>
</feature>
<dbReference type="GO" id="GO:0005891">
    <property type="term" value="C:voltage-gated calcium channel complex"/>
    <property type="evidence" value="ECO:0007669"/>
    <property type="project" value="InterPro"/>
</dbReference>
<keyword evidence="14" id="KW-1185">Reference proteome</keyword>
<dbReference type="GO" id="GO:0005245">
    <property type="term" value="F:voltage-gated calcium channel activity"/>
    <property type="evidence" value="ECO:0007669"/>
    <property type="project" value="InterPro"/>
</dbReference>
<keyword evidence="6" id="KW-0106">Calcium</keyword>
<feature type="region of interest" description="Disordered" evidence="11">
    <location>
        <begin position="459"/>
        <end position="489"/>
    </location>
</feature>
<dbReference type="PROSITE" id="PS50002">
    <property type="entry name" value="SH3"/>
    <property type="match status" value="1"/>
</dbReference>
<feature type="compositionally biased region" description="Gly residues" evidence="11">
    <location>
        <begin position="639"/>
        <end position="648"/>
    </location>
</feature>
<keyword evidence="5" id="KW-0109">Calcium transport</keyword>
<evidence type="ECO:0000313" key="13">
    <source>
        <dbReference type="EMBL" id="KAJ6216908.1"/>
    </source>
</evidence>
<evidence type="ECO:0000256" key="6">
    <source>
        <dbReference type="ARBA" id="ARBA00022837"/>
    </source>
</evidence>
<dbReference type="InterPro" id="IPR027417">
    <property type="entry name" value="P-loop_NTPase"/>
</dbReference>
<evidence type="ECO:0000256" key="7">
    <source>
        <dbReference type="ARBA" id="ARBA00022882"/>
    </source>
</evidence>
<keyword evidence="4" id="KW-0597">Phosphoprotein</keyword>
<feature type="region of interest" description="Disordered" evidence="11">
    <location>
        <begin position="394"/>
        <end position="439"/>
    </location>
</feature>
<dbReference type="Gene3D" id="3.40.50.300">
    <property type="entry name" value="P-loop containing nucleotide triphosphate hydrolases"/>
    <property type="match status" value="1"/>
</dbReference>
<dbReference type="CDD" id="cd11863">
    <property type="entry name" value="SH3_CACNB"/>
    <property type="match status" value="1"/>
</dbReference>
<evidence type="ECO:0000256" key="8">
    <source>
        <dbReference type="ARBA" id="ARBA00023065"/>
    </source>
</evidence>
<evidence type="ECO:0000256" key="1">
    <source>
        <dbReference type="ARBA" id="ARBA00010836"/>
    </source>
</evidence>
<dbReference type="EMBL" id="JAPWDV010000003">
    <property type="protein sequence ID" value="KAJ6216908.1"/>
    <property type="molecule type" value="Genomic_DNA"/>
</dbReference>
<feature type="compositionally biased region" description="Polar residues" evidence="11">
    <location>
        <begin position="654"/>
        <end position="664"/>
    </location>
</feature>
<evidence type="ECO:0000256" key="4">
    <source>
        <dbReference type="ARBA" id="ARBA00022553"/>
    </source>
</evidence>
<dbReference type="PRINTS" id="PR01626">
    <property type="entry name" value="LCACHANNELB"/>
</dbReference>
<evidence type="ECO:0000256" key="11">
    <source>
        <dbReference type="SAM" id="MobiDB-lite"/>
    </source>
</evidence>
<dbReference type="Proteomes" id="UP001142055">
    <property type="component" value="Chromosome 3"/>
</dbReference>
<keyword evidence="9" id="KW-0407">Ion channel</keyword>
<dbReference type="SUPFAM" id="SSF52540">
    <property type="entry name" value="P-loop containing nucleoside triphosphate hydrolases"/>
    <property type="match status" value="1"/>
</dbReference>
<feature type="compositionally biased region" description="Low complexity" evidence="11">
    <location>
        <begin position="416"/>
        <end position="427"/>
    </location>
</feature>
<keyword evidence="3" id="KW-0813">Transport</keyword>
<dbReference type="Gene3D" id="2.30.30.40">
    <property type="entry name" value="SH3 Domains"/>
    <property type="match status" value="1"/>
</dbReference>
<evidence type="ECO:0000259" key="12">
    <source>
        <dbReference type="PROSITE" id="PS50002"/>
    </source>
</evidence>
<feature type="domain" description="SH3" evidence="12">
    <location>
        <begin position="46"/>
        <end position="115"/>
    </location>
</feature>